<keyword evidence="2" id="KW-1185">Reference proteome</keyword>
<dbReference type="EMBL" id="RCHU02000001">
    <property type="protein sequence ID" value="KAL3611784.1"/>
    <property type="molecule type" value="Genomic_DNA"/>
</dbReference>
<sequence length="530" mass="60304">MEDGIITLYLSYFLSIVKRMEISLPGGEKDKEKKHKKEKKDREKREDKEKREKDRSDEKHRDKKNKKEKHREKKEDRDKDKEKSSASDEKRLPGQAKLDNGGDKASGEGKLPGQSKHINGDKALDGWKFGEKSEGNGGEVCTQKGKEIDVDKNSVSNDKKFAGQLSGYNGQKLIQNSTLFHQSKESKFFRELGKRARAEDRNQFFEKLPGTDAKRDEGMVRLVVKASGNWVEEKEKNKRDDDTRLDGQGIRDGARFTGSVQSLSGTFLARIDGMLRPLEKDIEKKMEGKYQTKQKETDDKHKDKRKDKEKKGKEKDKVRVKVKKKKEKAKEKSEHKKKDSVKLKESNMSDIVGNHTVKTSHLLKESTNSTVDEVNIKKQEDSDMNGFLHVIKGRQEAVYTEKVVNKGHLVNGLIEAQAPSISSTTESLPISLTKPLTKPLDSSAQTDQIAEVSRKQPHPDSKYLPEVLTVPKMEGWLDFDDQEWLFQSTNSQAKKPKVGLSGVDETPMVWSEALQIETADVYALPYVMPY</sequence>
<proteinExistence type="predicted"/>
<organism evidence="1 2">
    <name type="scientific">Populus alba</name>
    <name type="common">White poplar</name>
    <dbReference type="NCBI Taxonomy" id="43335"/>
    <lineage>
        <taxon>Eukaryota</taxon>
        <taxon>Viridiplantae</taxon>
        <taxon>Streptophyta</taxon>
        <taxon>Embryophyta</taxon>
        <taxon>Tracheophyta</taxon>
        <taxon>Spermatophyta</taxon>
        <taxon>Magnoliopsida</taxon>
        <taxon>eudicotyledons</taxon>
        <taxon>Gunneridae</taxon>
        <taxon>Pentapetalae</taxon>
        <taxon>rosids</taxon>
        <taxon>fabids</taxon>
        <taxon>Malpighiales</taxon>
        <taxon>Salicaceae</taxon>
        <taxon>Saliceae</taxon>
        <taxon>Populus</taxon>
    </lineage>
</organism>
<dbReference type="Proteomes" id="UP000309997">
    <property type="component" value="Unassembled WGS sequence"/>
</dbReference>
<accession>A0ACC4D435</accession>
<evidence type="ECO:0000313" key="1">
    <source>
        <dbReference type="EMBL" id="KAL3611784.1"/>
    </source>
</evidence>
<reference evidence="1 2" key="1">
    <citation type="journal article" date="2024" name="Plant Biotechnol. J.">
        <title>Genome and CRISPR/Cas9 system of a widespread forest tree (Populus alba) in the world.</title>
        <authorList>
            <person name="Liu Y.J."/>
            <person name="Jiang P.F."/>
            <person name="Han X.M."/>
            <person name="Li X.Y."/>
            <person name="Wang H.M."/>
            <person name="Wang Y.J."/>
            <person name="Wang X.X."/>
            <person name="Zeng Q.Y."/>
        </authorList>
    </citation>
    <scope>NUCLEOTIDE SEQUENCE [LARGE SCALE GENOMIC DNA]</scope>
    <source>
        <strain evidence="2">cv. PAL-ZL1</strain>
    </source>
</reference>
<comment type="caution">
    <text evidence="1">The sequence shown here is derived from an EMBL/GenBank/DDBJ whole genome shotgun (WGS) entry which is preliminary data.</text>
</comment>
<name>A0ACC4D435_POPAL</name>
<evidence type="ECO:0000313" key="2">
    <source>
        <dbReference type="Proteomes" id="UP000309997"/>
    </source>
</evidence>
<protein>
    <submittedName>
        <fullName evidence="1">Uncharacterized protein</fullName>
    </submittedName>
</protein>
<gene>
    <name evidence="1" type="ORF">D5086_002804</name>
</gene>